<name>A0A6L3VE04_9BACI</name>
<dbReference type="RefSeq" id="WP_151533487.1">
    <property type="nucleotide sequence ID" value="NZ_WBOS01000001.1"/>
</dbReference>
<dbReference type="SMART" id="SM00028">
    <property type="entry name" value="TPR"/>
    <property type="match status" value="2"/>
</dbReference>
<dbReference type="EMBL" id="WBOS01000001">
    <property type="protein sequence ID" value="KAB2338747.1"/>
    <property type="molecule type" value="Genomic_DNA"/>
</dbReference>
<dbReference type="Pfam" id="PF14559">
    <property type="entry name" value="TPR_19"/>
    <property type="match status" value="1"/>
</dbReference>
<gene>
    <name evidence="1" type="ORF">F7731_04140</name>
</gene>
<dbReference type="Proteomes" id="UP000481030">
    <property type="component" value="Unassembled WGS sequence"/>
</dbReference>
<reference evidence="1 2" key="1">
    <citation type="journal article" date="2016" name="Antonie Van Leeuwenhoek">
        <title>Bacillus depressus sp. nov., isolated from soil of a sunflower field.</title>
        <authorList>
            <person name="Wei X."/>
            <person name="Xin D."/>
            <person name="Xin Y."/>
            <person name="Zhang H."/>
            <person name="Wang T."/>
            <person name="Zhang J."/>
        </authorList>
    </citation>
    <scope>NUCLEOTIDE SEQUENCE [LARGE SCALE GENOMIC DNA]</scope>
    <source>
        <strain evidence="1 2">BZ1</strain>
    </source>
</reference>
<dbReference type="OrthoDB" id="2364593at2"/>
<protein>
    <submittedName>
        <fullName evidence="1">Tetratricopeptide repeat protein</fullName>
    </submittedName>
</protein>
<dbReference type="InterPro" id="IPR011990">
    <property type="entry name" value="TPR-like_helical_dom_sf"/>
</dbReference>
<evidence type="ECO:0000313" key="1">
    <source>
        <dbReference type="EMBL" id="KAB2338747.1"/>
    </source>
</evidence>
<sequence>MKKRARKKLNDKVLLFPDLEKRLLEKGLESLQQKKFSEAIGFLEEALSLEQENSDIHIGLALAYFESGQLTKAKEFANTMLQKGIGDYIQVIELYLMILVQLHQYNEIVSTIEVLIEEKEIPLEKLDHFTRMLQFSKRMAETSPEINNEDFYEEEPDKKELDLLSISDQQEQIQIAAQLAERNIRPYIDEIKAYLQSKEGQPFFKTMLINVLIEQECDQKLIVEKLGEELVINPSKMQADRQFNQMEAILKIVEEQLVHEDPILFEHIKSLIERHFFMLFPFELKPYNEETWCAAYHSLASEYQGLHYSSKELALRYNVVEEEIGEAVAVLKEIEEFSSPNY</sequence>
<proteinExistence type="predicted"/>
<accession>A0A6L3VE04</accession>
<dbReference type="SUPFAM" id="SSF116965">
    <property type="entry name" value="Hypothetical protein MPN330"/>
    <property type="match status" value="1"/>
</dbReference>
<keyword evidence="2" id="KW-1185">Reference proteome</keyword>
<evidence type="ECO:0000313" key="2">
    <source>
        <dbReference type="Proteomes" id="UP000481030"/>
    </source>
</evidence>
<dbReference type="AlphaFoldDB" id="A0A6L3VE04"/>
<comment type="caution">
    <text evidence="1">The sequence shown here is derived from an EMBL/GenBank/DDBJ whole genome shotgun (WGS) entry which is preliminary data.</text>
</comment>
<organism evidence="1 2">
    <name type="scientific">Cytobacillus depressus</name>
    <dbReference type="NCBI Taxonomy" id="1602942"/>
    <lineage>
        <taxon>Bacteria</taxon>
        <taxon>Bacillati</taxon>
        <taxon>Bacillota</taxon>
        <taxon>Bacilli</taxon>
        <taxon>Bacillales</taxon>
        <taxon>Bacillaceae</taxon>
        <taxon>Cytobacillus</taxon>
    </lineage>
</organism>
<dbReference type="SUPFAM" id="SSF48452">
    <property type="entry name" value="TPR-like"/>
    <property type="match status" value="1"/>
</dbReference>
<dbReference type="InterPro" id="IPR019734">
    <property type="entry name" value="TPR_rpt"/>
</dbReference>
<dbReference type="Gene3D" id="1.25.40.10">
    <property type="entry name" value="Tetratricopeptide repeat domain"/>
    <property type="match status" value="1"/>
</dbReference>